<proteinExistence type="predicted"/>
<protein>
    <submittedName>
        <fullName evidence="2">Uncharacterized protein</fullName>
    </submittedName>
</protein>
<dbReference type="AlphaFoldDB" id="A0A6A6MUV2"/>
<keyword evidence="3" id="KW-1185">Reference proteome</keyword>
<dbReference type="Proteomes" id="UP000467840">
    <property type="component" value="Chromosome 6"/>
</dbReference>
<evidence type="ECO:0000256" key="1">
    <source>
        <dbReference type="SAM" id="MobiDB-lite"/>
    </source>
</evidence>
<feature type="compositionally biased region" description="Acidic residues" evidence="1">
    <location>
        <begin position="1"/>
        <end position="17"/>
    </location>
</feature>
<feature type="region of interest" description="Disordered" evidence="1">
    <location>
        <begin position="1"/>
        <end position="25"/>
    </location>
</feature>
<evidence type="ECO:0000313" key="2">
    <source>
        <dbReference type="EMBL" id="KAF2317561.1"/>
    </source>
</evidence>
<accession>A0A6A6MUV2</accession>
<sequence>MEDEEADDKDEEDEGLGEESTKESVDSNQLLEAIIDTIEVQVFVFGTDAIRTYERTFAGLFDQKETCYMMLHIVWCLRHGMKDELIPDFVVRLVDLCEEQKNALESKLERAVSKHICRNHKLIWLGINYFRYFCEGSDFSKRPQDWTTLRTIYIVEENIIPGNDLALLKNHEQVEEIIAPLDRLSMLGNDGISINYIIA</sequence>
<dbReference type="EMBL" id="JAAGAX010000004">
    <property type="protein sequence ID" value="KAF2317561.1"/>
    <property type="molecule type" value="Genomic_DNA"/>
</dbReference>
<organism evidence="2 3">
    <name type="scientific">Hevea brasiliensis</name>
    <name type="common">Para rubber tree</name>
    <name type="synonym">Siphonia brasiliensis</name>
    <dbReference type="NCBI Taxonomy" id="3981"/>
    <lineage>
        <taxon>Eukaryota</taxon>
        <taxon>Viridiplantae</taxon>
        <taxon>Streptophyta</taxon>
        <taxon>Embryophyta</taxon>
        <taxon>Tracheophyta</taxon>
        <taxon>Spermatophyta</taxon>
        <taxon>Magnoliopsida</taxon>
        <taxon>eudicotyledons</taxon>
        <taxon>Gunneridae</taxon>
        <taxon>Pentapetalae</taxon>
        <taxon>rosids</taxon>
        <taxon>fabids</taxon>
        <taxon>Malpighiales</taxon>
        <taxon>Euphorbiaceae</taxon>
        <taxon>Crotonoideae</taxon>
        <taxon>Micrandreae</taxon>
        <taxon>Hevea</taxon>
    </lineage>
</organism>
<gene>
    <name evidence="2" type="ORF">GH714_024666</name>
</gene>
<evidence type="ECO:0000313" key="3">
    <source>
        <dbReference type="Proteomes" id="UP000467840"/>
    </source>
</evidence>
<comment type="caution">
    <text evidence="2">The sequence shown here is derived from an EMBL/GenBank/DDBJ whole genome shotgun (WGS) entry which is preliminary data.</text>
</comment>
<reference evidence="2 3" key="1">
    <citation type="journal article" date="2020" name="Mol. Plant">
        <title>The Chromosome-Based Rubber Tree Genome Provides New Insights into Spurge Genome Evolution and Rubber Biosynthesis.</title>
        <authorList>
            <person name="Liu J."/>
            <person name="Shi C."/>
            <person name="Shi C.C."/>
            <person name="Li W."/>
            <person name="Zhang Q.J."/>
            <person name="Zhang Y."/>
            <person name="Li K."/>
            <person name="Lu H.F."/>
            <person name="Shi C."/>
            <person name="Zhu S.T."/>
            <person name="Xiao Z.Y."/>
            <person name="Nan H."/>
            <person name="Yue Y."/>
            <person name="Zhu X.G."/>
            <person name="Wu Y."/>
            <person name="Hong X.N."/>
            <person name="Fan G.Y."/>
            <person name="Tong Y."/>
            <person name="Zhang D."/>
            <person name="Mao C.L."/>
            <person name="Liu Y.L."/>
            <person name="Hao S.J."/>
            <person name="Liu W.Q."/>
            <person name="Lv M.Q."/>
            <person name="Zhang H.B."/>
            <person name="Liu Y."/>
            <person name="Hu-Tang G.R."/>
            <person name="Wang J.P."/>
            <person name="Wang J.H."/>
            <person name="Sun Y.H."/>
            <person name="Ni S.B."/>
            <person name="Chen W.B."/>
            <person name="Zhang X.C."/>
            <person name="Jiao Y.N."/>
            <person name="Eichler E.E."/>
            <person name="Li G.H."/>
            <person name="Liu X."/>
            <person name="Gao L.Z."/>
        </authorList>
    </citation>
    <scope>NUCLEOTIDE SEQUENCE [LARGE SCALE GENOMIC DNA]</scope>
    <source>
        <strain evidence="3">cv. GT1</strain>
        <tissue evidence="2">Leaf</tissue>
    </source>
</reference>
<name>A0A6A6MUV2_HEVBR</name>